<dbReference type="PROSITE" id="PS50158">
    <property type="entry name" value="ZF_CCHC"/>
    <property type="match status" value="1"/>
</dbReference>
<feature type="compositionally biased region" description="Low complexity" evidence="8">
    <location>
        <begin position="3997"/>
        <end position="4011"/>
    </location>
</feature>
<keyword evidence="5" id="KW-0539">Nucleus</keyword>
<reference evidence="11" key="1">
    <citation type="submission" date="2016-11" db="UniProtKB">
        <authorList>
            <consortium name="WormBaseParasite"/>
        </authorList>
    </citation>
    <scope>IDENTIFICATION</scope>
</reference>
<evidence type="ECO:0000256" key="7">
    <source>
        <dbReference type="RuleBase" id="RU003750"/>
    </source>
</evidence>
<feature type="compositionally biased region" description="Low complexity" evidence="8">
    <location>
        <begin position="4374"/>
        <end position="4385"/>
    </location>
</feature>
<dbReference type="GO" id="GO:0016020">
    <property type="term" value="C:membrane"/>
    <property type="evidence" value="ECO:0007669"/>
    <property type="project" value="InterPro"/>
</dbReference>
<protein>
    <submittedName>
        <fullName evidence="11">CCHC-type domain-containing protein</fullName>
    </submittedName>
</protein>
<keyword evidence="4" id="KW-0813">Transport</keyword>
<dbReference type="GO" id="GO:0017056">
    <property type="term" value="F:structural constituent of nuclear pore"/>
    <property type="evidence" value="ECO:0007669"/>
    <property type="project" value="InterPro"/>
</dbReference>
<dbReference type="Pfam" id="PF03372">
    <property type="entry name" value="Exo_endo_phos"/>
    <property type="match status" value="1"/>
</dbReference>
<keyword evidence="6" id="KW-0479">Metal-binding</keyword>
<accession>A0A1I8JGD9</accession>
<dbReference type="Gene3D" id="3.60.10.10">
    <property type="entry name" value="Endonuclease/exonuclease/phosphatase"/>
    <property type="match status" value="1"/>
</dbReference>
<dbReference type="InterPro" id="IPR021109">
    <property type="entry name" value="Peptidase_aspartic_dom_sf"/>
</dbReference>
<feature type="compositionally biased region" description="Basic and acidic residues" evidence="8">
    <location>
        <begin position="4153"/>
        <end position="4167"/>
    </location>
</feature>
<evidence type="ECO:0000313" key="10">
    <source>
        <dbReference type="Proteomes" id="UP000095280"/>
    </source>
</evidence>
<keyword evidence="4" id="KW-0906">Nuclear pore complex</keyword>
<feature type="region of interest" description="Disordered" evidence="8">
    <location>
        <begin position="5345"/>
        <end position="5364"/>
    </location>
</feature>
<keyword evidence="4" id="KW-0811">Translocation</keyword>
<evidence type="ECO:0000256" key="3">
    <source>
        <dbReference type="ARBA" id="ARBA00022679"/>
    </source>
</evidence>
<dbReference type="PANTHER" id="PTHR11225:SF4">
    <property type="entry name" value="NUCLEAR PORE COMPLEX PROTEIN NUP93"/>
    <property type="match status" value="1"/>
</dbReference>
<feature type="domain" description="CCHC-type" evidence="9">
    <location>
        <begin position="3457"/>
        <end position="3473"/>
    </location>
</feature>
<dbReference type="InterPro" id="IPR007231">
    <property type="entry name" value="Nucleoporin_int_Nup93/Nic96"/>
</dbReference>
<feature type="region of interest" description="Disordered" evidence="8">
    <location>
        <begin position="5835"/>
        <end position="5932"/>
    </location>
</feature>
<keyword evidence="6" id="KW-0862">Zinc</keyword>
<feature type="region of interest" description="Disordered" evidence="8">
    <location>
        <begin position="4141"/>
        <end position="4195"/>
    </location>
</feature>
<dbReference type="WBParaSite" id="maker-uti_cns_0047518-snap-gene-0.2-mRNA-1">
    <property type="protein sequence ID" value="maker-uti_cns_0047518-snap-gene-0.2-mRNA-1"/>
    <property type="gene ID" value="maker-uti_cns_0047518-snap-gene-0.2"/>
</dbReference>
<name>A0A1I8JGD9_9PLAT</name>
<feature type="region of interest" description="Disordered" evidence="8">
    <location>
        <begin position="5394"/>
        <end position="5436"/>
    </location>
</feature>
<feature type="compositionally biased region" description="Basic and acidic residues" evidence="8">
    <location>
        <begin position="4403"/>
        <end position="4414"/>
    </location>
</feature>
<dbReference type="PANTHER" id="PTHR11225">
    <property type="entry name" value="NUCLEAR PORE COMPLEX PROTEIN NUP93 NUCLEOPORIN NUP93 DEAD EYE PROTEIN"/>
    <property type="match status" value="1"/>
</dbReference>
<dbReference type="Gene3D" id="1.20.120.1760">
    <property type="match status" value="1"/>
</dbReference>
<feature type="region of interest" description="Disordered" evidence="8">
    <location>
        <begin position="4750"/>
        <end position="4771"/>
    </location>
</feature>
<dbReference type="InterPro" id="IPR048254">
    <property type="entry name" value="CDP_ALCOHOL_P_TRANSF_CS"/>
</dbReference>
<comment type="similarity">
    <text evidence="7">Belongs to the CDP-alcohol phosphatidyltransferase class-I family.</text>
</comment>
<keyword evidence="4" id="KW-0509">mRNA transport</keyword>
<dbReference type="InterPro" id="IPR043130">
    <property type="entry name" value="CDP-OH_PTrfase_TM_dom"/>
</dbReference>
<evidence type="ECO:0000259" key="9">
    <source>
        <dbReference type="PROSITE" id="PS50158"/>
    </source>
</evidence>
<sequence>GGGGAALSDSILASAPGSAIAGRRRGSGVLLTAVEQTYAGALESHTQAALDRGDPGPDLCAAMRHAVAGKLGDPALVDFWALIDRVGSARRGAHGSLREARAAPAFQRTAARLALEHLEASYAAFVRQAVAKEPARARLGGVPGNRALIRAFAGLPRPPAGLLEDGQVDGRPVWAVIYFHMRCGFLNDALTVAKDAAAVLGDFPAALEEYVANDRQLAAETEARLASQLRRAVDPYRRLLICLMARCDVADCHADVATSVEDFLWLRLSQIAWDGRSDRLSLGALQRQLAEEYGEAHFSAWQQPLLFFSVLFLTQQWELALAFLSRSEPLRCHAVHAALAMHDRRLLLLAESPDAPLTSRLDGGLVALNLCRLVQLYSRRLETSRPLDALNLLHCLRPGAAFRAAAAELVSASRQFDLLLGRVDPDTGVRRRGAVQRFGLDASELAAGVAEASESAGRLEEAACLFELAGRWDRTLGPLCRLLSACIAQPPAAPDRRRTLEFAAAAAARLRRAGPSEEARAPLAGTLYRLLDLSTYFTMFYEGRHSAALQLLDHLRLLPARLDAVDARVRAFEASGSDELRRCLPDLLLTCMRLLQLLHRAAVEAAARPGSGGGLSSAEPAPPAAAEMRERAQALVAFAGKLPFRLPSSVYARLTQLEVQIQEGDTAQHPLGRLLLGLEVESPHESRSACLGLVHWALVHAAHILPVHRDRLDEDDRYHWCQLLQSGLLDHASLRVPARAFHEEAVDVGTLPRRSGHVLASLLGDIALQAHSVQRPLVFARHLLHDGREERLRVEQAAEPHGCGQLEVGRPALKLLHALQQICVPNRQTKQRRIGSALPALRHLVEEHRVAQRLHATTTYGVRSSGGTLPWISTKLNSSGNFSMISSRICLIFSSRETPPPLPAPVSRGCISNTVLNSFSLVVPLKSEFGGMRKPGAKWSSPSSISGARYSSRDDQVTCVEWIHAVPALRSKLASLRHDSVEVAECKQNSLKLVFTRAHLQSVLVEVVKRLVEVSKHTGRRLVCDLDSILENTLRNDVRLGTGRRLRRNKDAVVFVRRLGILFQFLLQSSQPLGYQMDVLQNDPMSFLSCQVHSSFSDHLLTLTQADVVEILVIRVEADCATELLDVLQRLLVWLSAVNALVENNAEGLQRELVHRVDLIQIVQDEVQQRCSACSSSVPFASLINLDLCNLGLCNLFFNFDGRSLVGLKIFHQGVVTQEIAFRSGETRQLELFQIRPFLAHDGRQQLVLQAIACHSELNGASLLDGVSPKQRVQNWIDILFDLLQQHCVTSGDSRLDLVHVALVAHWGSIISGQRSALVRIVAFSIDMRSLGRPSLFHVAICASSTSMEIGSMFSVVGTEFGRPLRNGSHICSIRSIRYCFVKHPTKRRETDTKASLGHSWNQSIDVQLTTAGNLRARTRSVVPTGLKHRITFRVLRTFSMKNFQQFSREVSDLTRCQEIVDEHKELLIGHLCIRHQEYHADVLQTRLDVQLSERERRVCNTAGHLLNWRWEALHLQMLRQDTVVDRAHRVLSGEGQRKDGEMTLQTRIDVCSVVPMAVVHVLPNQSVRLHREVLVYLGHIQIVDEVDQLLGARRTKVSSSLLLQRLLQNALQHLRGGVKVERHVRDHSWGQLSWVTRHSSSEHSIWMFACSACTSRVASQDWTYGFQPRSAGFRYRIPARDTVAGVAVFRWLISNSRRIEGVKGMRSLEASVRILLSSMTVFSDSIHMGSMSPSRTIHLGPSWVMLARSRMITEKRPSFHSRVDGLMMPNSSSLVTALGFKSTAIGFFFWFCVAQHEHRVSYSEKLLKLHDLQDEVVLWLELEIQCSSAHLLLEVQVALPRHVQGGEQVTDETHEDGKIVGYNLWDVEVAQGSHQHLIFRPLRIASLQGAGHHQHRLDGPQTPIVVILLRQQLSAQRVNLLAEEVEAGLLVLDGILDALHLNGHHGQHLYGDAVELVKAAPGTRLRQALVNVSDRLVVHLFGAVEHVNHDAQGSAKIFRRLRLSSTYFIEKRSAAHDEMQRLGQCNVAAISERSDHKSRRVTQVLVSVAELRVADVGKAVALDSSLFVLFIPTMAQLGQPGEGLRILYLLGNQFSYDISIVHVDGTDGHDFLSVLSRQLANQHLDQGVQLCDLLLVIVFQRVLVTLLKAGEGNVDLARPANLTASQGHLRRIVENPLVTRLFFVLTASASDFRTVSRISSSTRFSHTSTWPLRSIIFDSLTFSPSLAYMSVATLVSAPPSFFNSRRAVLSNSFVKCFITAGGEFPFDRMSSKSAEDTKTDEDRLKMGPGPLNLEPNLDYLIGRAQLLLPGVYFSGKSDTGTSNKLADSLSFAMRFSMSPISLFLASSSSYELGHEYWNGPILRNCSRSLNFFNFFVYGLVVVDLLLELLQRWLALRDSILSVRINLLRCKDVAILEELVLELFTILHPQVSIGVEAALVLHGFLHDSLHPFHDLGAYSLQLIVVFHFLLVVLVPAVRSQTRNVGRLPVDVGGNAVHQLEEAIRLIFVKCRIEHNIGPLQLHEGHEQWRVALPVDCLLAQELQRAHNDVNLLSLLGDLILALLETVFPIVQVEQGLLTAISFVSSSRTINGWLRFSEQLWSTPLTHSWKARFWNLQQSISKYQELLVLSLDKLSILAFDCSGILGSRAVVERLAHDGGQAPVNVFNLLVEVIVVVHELLVQRVQDVVALVAKNLVVVVELLEDVHSEFAEASALHAAVFNLLELEELDRRVHDVGYHGYALYKSVIARKDQGVGKVPLHWLAFLEVFFHFSPVLFECALEGVQDCQGFLHSDHSLFDFAFEDFVRVKEVAALEFESLMNLLQQDNDPGGHTVVLAVRPDEAQNMEHGADLLLAFVELSLFQVGKEVVQRLQMQADVLSFVQGRNHAAKHVFERRRVRAVDGLQDVAHLLHFAACQLRMKNTKMPSPSSPSRCFIAGPLIERQLRRLAQHKYNACGSSLLEIVMQPLWRRLLCLVPMRAAPNALTLTGLAFNASSAGLMLWLCPDARQNPPAWLCLYAAVALFSYQTLDALDGKQARRTGTASPLGELFDHGCDAANTLLLCLCVCIAAGFGEEPHLLLFMIGAAQTVFYAAHWLGYNSGRLQFGFVDVTEAQAAAMAVFLATAFAGVGVWDLQPAAGLPWLRVRHCLPISTVLASAPLVCRLTVSVATPGGLSVAGSGRLGPGLAWLALSLLSAAAAGAAVSTGALHRHPCLLAFALGAPAVKTCQRLIIAQMTRSSIRTLDLCLVWPALLAVGIGVGHRWLGLTEGQVGWGVSVAAAADCAVYSGRVCRQIAAYLGVQPFLPAAGAPLIEWNRWKAMFSNYLLASGAIDLPEQRKQALLIHCLGAEGQNIYMSLQASSNQEEGEQPPSTPELTLATAVQLAERLETGLLEAQAIKGGSHTDPNSSCGVQQISKAKNSGAAARQHEALKSTTDGRSCGYCGSAAHVGGQTCPAKGQKCKSCGKRGHFARVCRSGNRVRQLQDEYSICTVSTAAAASKHCEVLLNGRPVKLLVDSGSRVSIITKTTYNRLLSNVPLQASSRKLVAFNGSKIGVLGDILTSVQLKDKVVPYVNLSVVNTGSDILGCDLMDQLGLWIALTTLLSSSGSGHRPLRLHRWADRLLNYSFTVKYVPGAKNIVPDFLSRCQDTAEPTEGDETDGLEVQRVLLAEALTVVTEDELAEATSKDELLARVAEFTVSAELMLGRKITTPLWTLQPKRATREHPLADQIQERQRRQFKRLNRSRQPPRQFRVGDLVRVRSPRMRGKLQSHVSPPLRVSDIISPTIVRLEDGSRWHTSLCMPHAEPEGASTTSATAMPPQPPVAAEPAAPEGPTDPPPATAEADAELRRSTRLRAPPLWYGQVSQAEIPIQPQINVTALGIEPGSLAHQSLRYRWATAPLQYTVTTVTIAAVNYGKVPSVFNICLLPFVPDRLGSASGCPGGRRQVRGHQQPRVRLRRRQGRLLVLRYSRRSQLGGIFSDSLLVLRLTLLPPPLPPSALPAASEAANHAASEAAARGEVGQESRVTRAASDQGSQLVTFSSCPTEAGKVVQMWMTVSTARRRVAVSRFRLDSAALRSSFGLAVPLPTTPVLDVAAVAAAAAVAFGKPAAEIAVVGAAGGQQSVGFVRRLAELRLVQRLRNLRRQRRPGGGGLQDAHAADGEAVEGDRQVLGRDAGNQEAEGSREAAPGDEAAGRMREGHQKVALDAEGAEGVHSQVADGGHGGLVQPADGRVQVPDVQADGLDEPVPGDGQQQHGAVGQGQEDHQEAGGAAALTELPATPPIMSRPPSTQRSHSARRTTALADACSTEHTAIGCAAGPEALESSIMIPANCFLERPEVNRILDKISASAPEELHKGERVAVLLRDAGGNNIGRRANDGAVAAKAGAEGQRPDQRQDGQHVSQLQDDGDHRRGERDVVDEGGGQRAHPQDDEDGDRQLGGLGQGQNHKLHLVSNPRRCRPSRRSSLPILLTIDNLRYLSICDICQSAISADLRYLPICDICQYGNLRYLPICDICQSAISANMAIYDICRSAISTILSICDICQSAISANLRYLPICDICQSAIYKAKRNAHKRSSSEPNLLLQLGEGLLKWFVSRGGHPVHGQAVLQLADLGLQQRLHRRLLAGGHGETVGCPTPDFNFAPDLGGHGVLVGLEVLAPVNQAEEGVGGHGDEHDAQSHVHREVGERDALLRQLGIRGDDHVWRIADRGSSLSTSHSLMVTGAISRMVVTLSKKAEITAANRHSSVTSAIVRPLASRNASTATQSKKPDSEKMPTMTIMPNSRLRVSKSSQAMTSMRLGRLFTKASTATLMSEPSMAARDRCTSSNMISAYTNARTRAADCDMFSALNTSSTVTVMLVDVSVGDEHNGEDDANLGVVQARPRRPPVQFETAALPTASCTRRGTSSASSAGAGLYSGDCLQADAEASDAKRSGPVVAGLNRLEVAFGQPSEAGDTVGALVHAQKVADPMTGGVAPRYWPPESSSSIESGPLVLGSSRLISFWPRHVLGSRSRCASTKLATDSSVTGWRAATSRSRSLSAATRAADEFDRLGIINRGAIRDDVLHGRTVQRVCRRAQKSRHGCERRVHSGDPEAIRGAATKLRRVGECCQLRQVAHSGSLKVAPNGRVGKDATVQKHNRAGGVPQQQYDASEVGLAGHHGSAQVQQVGDLVQGRDGQSGGSSRCHGQPGGGHLLPPGDAAGVPTGQRVDGAPLTLRPARRPQNVGRLARQQGEQLQALGVGVGTGMRLESKARVTIGPEYSEIQSWTVWSVLSCQFEQSSSESACTAYRLSVNRRAQLCEIRASPAEASDSSPSVPRPGVRAPETRVQTTHRWSRRSRLASAETDQLVRSFSAGWSPGRSPGTSGFRDAPSSVAETPVALASANMESRALVLRLLSAAGQEDGVDSEAPDVALSGEGNATGEDERKAAFSAPPGGAGDREAHQHRAPAFTNRALRLATFNCRTLKSAWRRGMLALLASDLRLDLVMLQELSITAESGLHREDLGAGWTLHYTSADSRGRGGVGALVGPRLGESVCCVSLSARLLRVDVRLRRCNARLFYAYAPTAAHQQEAQEFFELLSEQLELVAHRDTVVVLGDLNAVAPRSERCPFVSPRQNANTAALADLMARLNRGAASFSCWRSLARWAVRCFLDWADARTSGICDRESTTAATSRSATCKASACLVPDEVARLAVSQNAVQIAQNPWRGLLVPVVVAAPALLLRPQRQELLVGGHEVALHQGNQLVAFALLGLAGRMPARTARNRAMAADWTSLRPSGVTRQGKMPDGTAADLRCLDVTGQARVGQGPTEAFGPEADGKKCTQSLTAQFVNLILFDRFGWPARQRRRSSCVTRGSDGIRGIGSGEGSWEVEKPRAEGESRGRVEALKEGRRNEVAGLGDQHSPAGGGISGGPSESASRQKPAMRSRSGAGISSGRGNGVQTDSASVSELSFSLLETTGFELATALLLESAATAAAVAQLGGGGGGTTSRNASNMALAISCERIDAPELMPLAHLSRSPRAGPAAQQAGQRPLQSRQPVPPAQDRQQAKVASGSAEPAQPIGQVGLANIIADFIAFAAVQLNPQQAADWTGQAGQPGQAELARLVCAGQLAHDQFELARLGPAAHLGFDEAGFHGRSAAHQQPRDWFSGSCGVSLSFTSITDQTRKPGMPVGLVAN</sequence>
<dbReference type="GO" id="GO:0016973">
    <property type="term" value="P:poly(A)+ mRNA export from nucleus"/>
    <property type="evidence" value="ECO:0007669"/>
    <property type="project" value="TreeGrafter"/>
</dbReference>
<dbReference type="SUPFAM" id="SSF50630">
    <property type="entry name" value="Acid proteases"/>
    <property type="match status" value="1"/>
</dbReference>
<keyword evidence="4" id="KW-0653">Protein transport</keyword>
<feature type="compositionally biased region" description="Low complexity" evidence="8">
    <location>
        <begin position="5296"/>
        <end position="5307"/>
    </location>
</feature>
<keyword evidence="10" id="KW-1185">Reference proteome</keyword>
<feature type="region of interest" description="Disordered" evidence="8">
    <location>
        <begin position="3796"/>
        <end position="3842"/>
    </location>
</feature>
<dbReference type="GO" id="GO:0006606">
    <property type="term" value="P:protein import into nucleus"/>
    <property type="evidence" value="ECO:0007669"/>
    <property type="project" value="TreeGrafter"/>
</dbReference>
<comment type="similarity">
    <text evidence="2">Belongs to the nucleoporin interacting component (NIC) family.</text>
</comment>
<dbReference type="GO" id="GO:0005643">
    <property type="term" value="C:nuclear pore"/>
    <property type="evidence" value="ECO:0007669"/>
    <property type="project" value="UniProtKB-SubCell"/>
</dbReference>
<evidence type="ECO:0000256" key="5">
    <source>
        <dbReference type="ARBA" id="ARBA00023242"/>
    </source>
</evidence>
<dbReference type="Pfam" id="PF01066">
    <property type="entry name" value="CDP-OH_P_transf"/>
    <property type="match status" value="1"/>
</dbReference>
<comment type="subcellular location">
    <subcellularLocation>
        <location evidence="1">Nucleus</location>
        <location evidence="1">Nuclear pore complex</location>
    </subcellularLocation>
</comment>
<dbReference type="InterPro" id="IPR005135">
    <property type="entry name" value="Endo/exonuclease/phosphatase"/>
</dbReference>
<feature type="compositionally biased region" description="Low complexity" evidence="8">
    <location>
        <begin position="6008"/>
        <end position="6021"/>
    </location>
</feature>
<organism evidence="10 11">
    <name type="scientific">Macrostomum lignano</name>
    <dbReference type="NCBI Taxonomy" id="282301"/>
    <lineage>
        <taxon>Eukaryota</taxon>
        <taxon>Metazoa</taxon>
        <taxon>Spiralia</taxon>
        <taxon>Lophotrochozoa</taxon>
        <taxon>Platyhelminthes</taxon>
        <taxon>Rhabditophora</taxon>
        <taxon>Macrostomorpha</taxon>
        <taxon>Macrostomida</taxon>
        <taxon>Macrostomidae</taxon>
        <taxon>Macrostomum</taxon>
    </lineage>
</organism>
<dbReference type="Proteomes" id="UP000095280">
    <property type="component" value="Unplaced"/>
</dbReference>
<feature type="region of interest" description="Disordered" evidence="8">
    <location>
        <begin position="4235"/>
        <end position="4265"/>
    </location>
</feature>
<keyword evidence="3 7" id="KW-0808">Transferase</keyword>
<evidence type="ECO:0000313" key="11">
    <source>
        <dbReference type="WBParaSite" id="maker-uti_cns_0047518-snap-gene-0.2-mRNA-1"/>
    </source>
</evidence>
<feature type="region of interest" description="Disordered" evidence="8">
    <location>
        <begin position="6006"/>
        <end position="6046"/>
    </location>
</feature>
<dbReference type="InterPro" id="IPR001878">
    <property type="entry name" value="Znf_CCHC"/>
</dbReference>
<evidence type="ECO:0000256" key="6">
    <source>
        <dbReference type="PROSITE-ProRule" id="PRU00047"/>
    </source>
</evidence>
<dbReference type="InterPro" id="IPR000462">
    <property type="entry name" value="CDP-OH_P_trans"/>
</dbReference>
<dbReference type="GO" id="GO:0016780">
    <property type="term" value="F:phosphotransferase activity, for other substituted phosphate groups"/>
    <property type="evidence" value="ECO:0007669"/>
    <property type="project" value="InterPro"/>
</dbReference>
<dbReference type="Gene3D" id="2.40.70.10">
    <property type="entry name" value="Acid Proteases"/>
    <property type="match status" value="1"/>
</dbReference>
<dbReference type="PROSITE" id="PS00379">
    <property type="entry name" value="CDP_ALCOHOL_P_TRANSF"/>
    <property type="match status" value="1"/>
</dbReference>
<evidence type="ECO:0000256" key="4">
    <source>
        <dbReference type="ARBA" id="ARBA00023132"/>
    </source>
</evidence>
<dbReference type="AntiFam" id="ANF00218">
    <property type="entry name" value="Shadow ORF (opposite Oca2)"/>
</dbReference>
<proteinExistence type="inferred from homology"/>
<dbReference type="Pfam" id="PF13975">
    <property type="entry name" value="gag-asp_proteas"/>
    <property type="match status" value="1"/>
</dbReference>
<dbReference type="GO" id="GO:0008654">
    <property type="term" value="P:phospholipid biosynthetic process"/>
    <property type="evidence" value="ECO:0007669"/>
    <property type="project" value="InterPro"/>
</dbReference>
<dbReference type="SUPFAM" id="SSF56219">
    <property type="entry name" value="DNase I-like"/>
    <property type="match status" value="1"/>
</dbReference>
<evidence type="ECO:0000256" key="8">
    <source>
        <dbReference type="SAM" id="MobiDB-lite"/>
    </source>
</evidence>
<evidence type="ECO:0000256" key="1">
    <source>
        <dbReference type="ARBA" id="ARBA00004567"/>
    </source>
</evidence>
<dbReference type="GO" id="GO:0003676">
    <property type="term" value="F:nucleic acid binding"/>
    <property type="evidence" value="ECO:0007669"/>
    <property type="project" value="InterPro"/>
</dbReference>
<feature type="region of interest" description="Disordered" evidence="8">
    <location>
        <begin position="3997"/>
        <end position="4018"/>
    </location>
</feature>
<dbReference type="SMART" id="SM00343">
    <property type="entry name" value="ZnF_C2HC"/>
    <property type="match status" value="1"/>
</dbReference>
<keyword evidence="6" id="KW-0863">Zinc-finger</keyword>
<dbReference type="InterPro" id="IPR036691">
    <property type="entry name" value="Endo/exonu/phosph_ase_sf"/>
</dbReference>
<dbReference type="GO" id="GO:0008270">
    <property type="term" value="F:zinc ion binding"/>
    <property type="evidence" value="ECO:0007669"/>
    <property type="project" value="UniProtKB-KW"/>
</dbReference>
<dbReference type="Pfam" id="PF04097">
    <property type="entry name" value="Nic96"/>
    <property type="match status" value="1"/>
</dbReference>
<feature type="region of interest" description="Disordered" evidence="8">
    <location>
        <begin position="4365"/>
        <end position="4443"/>
    </location>
</feature>
<evidence type="ECO:0000256" key="2">
    <source>
        <dbReference type="ARBA" id="ARBA00010186"/>
    </source>
</evidence>
<feature type="compositionally biased region" description="Low complexity" evidence="8">
    <location>
        <begin position="4245"/>
        <end position="4257"/>
    </location>
</feature>
<feature type="compositionally biased region" description="Basic and acidic residues" evidence="8">
    <location>
        <begin position="5859"/>
        <end position="5883"/>
    </location>
</feature>
<feature type="region of interest" description="Disordered" evidence="8">
    <location>
        <begin position="5165"/>
        <end position="5215"/>
    </location>
</feature>
<feature type="region of interest" description="Disordered" evidence="8">
    <location>
        <begin position="5296"/>
        <end position="5332"/>
    </location>
</feature>